<dbReference type="RefSeq" id="XP_040727247.1">
    <property type="nucleotide sequence ID" value="XM_040868842.1"/>
</dbReference>
<dbReference type="GO" id="GO:0031047">
    <property type="term" value="P:regulatory ncRNA-mediated gene silencing"/>
    <property type="evidence" value="ECO:0007669"/>
    <property type="project" value="InterPro"/>
</dbReference>
<dbReference type="Pfam" id="PF09692">
    <property type="entry name" value="Arb1"/>
    <property type="match status" value="1"/>
</dbReference>
<reference evidence="1 2" key="1">
    <citation type="submission" date="2016-07" db="EMBL/GenBank/DDBJ databases">
        <title>Pervasive Adenine N6-methylation of Active Genes in Fungi.</title>
        <authorList>
            <consortium name="DOE Joint Genome Institute"/>
            <person name="Mondo S.J."/>
            <person name="Dannebaum R.O."/>
            <person name="Kuo R.C."/>
            <person name="Labutti K."/>
            <person name="Haridas S."/>
            <person name="Kuo A."/>
            <person name="Salamov A."/>
            <person name="Ahrendt S.R."/>
            <person name="Lipzen A."/>
            <person name="Sullivan W."/>
            <person name="Andreopoulos W.B."/>
            <person name="Clum A."/>
            <person name="Lindquist E."/>
            <person name="Daum C."/>
            <person name="Ramamoorthy G.K."/>
            <person name="Gryganskyi A."/>
            <person name="Culley D."/>
            <person name="Magnuson J.K."/>
            <person name="James T.Y."/>
            <person name="O'Malley M.A."/>
            <person name="Stajich J.E."/>
            <person name="Spatafora J.W."/>
            <person name="Visel A."/>
            <person name="Grigoriev I.V."/>
        </authorList>
    </citation>
    <scope>NUCLEOTIDE SEQUENCE [LARGE SCALE GENOMIC DNA]</scope>
    <source>
        <strain evidence="1 2">12-1054</strain>
    </source>
</reference>
<evidence type="ECO:0000313" key="2">
    <source>
        <dbReference type="Proteomes" id="UP000193685"/>
    </source>
</evidence>
<dbReference type="InterPro" id="IPR018606">
    <property type="entry name" value="Arb1"/>
</dbReference>
<organism evidence="1 2">
    <name type="scientific">Protomyces lactucae-debilis</name>
    <dbReference type="NCBI Taxonomy" id="2754530"/>
    <lineage>
        <taxon>Eukaryota</taxon>
        <taxon>Fungi</taxon>
        <taxon>Dikarya</taxon>
        <taxon>Ascomycota</taxon>
        <taxon>Taphrinomycotina</taxon>
        <taxon>Taphrinomycetes</taxon>
        <taxon>Taphrinales</taxon>
        <taxon>Protomycetaceae</taxon>
        <taxon>Protomyces</taxon>
    </lineage>
</organism>
<gene>
    <name evidence="1" type="ORF">BCR37DRAFT_377486</name>
</gene>
<name>A0A1Y2FSS3_PROLT</name>
<comment type="caution">
    <text evidence="1">The sequence shown here is derived from an EMBL/GenBank/DDBJ whole genome shotgun (WGS) entry which is preliminary data.</text>
</comment>
<accession>A0A1Y2FSS3</accession>
<dbReference type="OrthoDB" id="435402at2759"/>
<dbReference type="GO" id="GO:0033167">
    <property type="term" value="C:ARC complex"/>
    <property type="evidence" value="ECO:0007669"/>
    <property type="project" value="InterPro"/>
</dbReference>
<dbReference type="STRING" id="56484.A0A1Y2FSS3"/>
<proteinExistence type="predicted"/>
<dbReference type="Proteomes" id="UP000193685">
    <property type="component" value="Unassembled WGS sequence"/>
</dbReference>
<dbReference type="GeneID" id="63785441"/>
<dbReference type="EMBL" id="MCFI01000004">
    <property type="protein sequence ID" value="ORY85765.1"/>
    <property type="molecule type" value="Genomic_DNA"/>
</dbReference>
<evidence type="ECO:0000313" key="1">
    <source>
        <dbReference type="EMBL" id="ORY85765.1"/>
    </source>
</evidence>
<dbReference type="AlphaFoldDB" id="A0A1Y2FSS3"/>
<keyword evidence="2" id="KW-1185">Reference proteome</keyword>
<sequence>MRAEEAKIELELYRTDVPILERIQLAVSRFYGARRLDALPWLKAVFDAYLSFSGLQTGTAGQEQSDELDETRIISSDNLDFEYCSRAFMSGRCESAAGQSTVERLRDAPLIVNNFLLYLLRHNVLPELSSQLDAAIQIGRSASVQMSKNKLLSMNIPDDLGVALSSLFGGMYHGLPAKNPWLPDFKLPKYAERNAALAFVRQLLPMALDDTDALGAHQKRLAIVSIKQLMYANDTISFAITELWTPPEHSESDEEEASHAWAEMKVMLLTSSINQYCYIGQKIEATFIQPAIPGVDWWFVDNVTRTWPAYYIKC</sequence>
<protein>
    <submittedName>
        <fullName evidence="1">Argonaute siRNA chaperone complex subunit Arb1-domain-containing protein</fullName>
    </submittedName>
</protein>